<name>A0A7L4PCR6_9CREN</name>
<comment type="caution">
    <text evidence="1">The sequence shown here is derived from an EMBL/GenBank/DDBJ whole genome shotgun (WGS) entry which is preliminary data.</text>
</comment>
<protein>
    <submittedName>
        <fullName evidence="1">Uncharacterized protein</fullName>
    </submittedName>
</protein>
<gene>
    <name evidence="1" type="ORF">HC235_09805</name>
</gene>
<sequence length="143" mass="15647">MKRLVLTPTYSSYGDVEILSDFLISLGGVYNVYKEGDNIVIELADGASPGEVVRTILDLGHELALPVYVFVARSGLDDRLVVKKLEQHPAVVAAEYYPRSGRGSLVVVPGTSREEVEKILRDVLGPVAKVETTYVQPIRKSFG</sequence>
<reference evidence="1 2" key="1">
    <citation type="journal article" date="2020" name="Nat. Commun.">
        <title>The structures of two archaeal type IV pili illuminate evolutionary relationships.</title>
        <authorList>
            <person name="Wang F."/>
            <person name="Baquero D.P."/>
            <person name="Su Z."/>
            <person name="Beltran L.C."/>
            <person name="Prangishvili D."/>
            <person name="Krupovic M."/>
            <person name="Egelman E.H."/>
        </authorList>
    </citation>
    <scope>NUCLEOTIDE SEQUENCE [LARGE SCALE GENOMIC DNA]</scope>
    <source>
        <strain evidence="1 2">2GA</strain>
    </source>
</reference>
<keyword evidence="2" id="KW-1185">Reference proteome</keyword>
<proteinExistence type="predicted"/>
<dbReference type="AlphaFoldDB" id="A0A7L4PCR6"/>
<dbReference type="Proteomes" id="UP000554766">
    <property type="component" value="Unassembled WGS sequence"/>
</dbReference>
<evidence type="ECO:0000313" key="2">
    <source>
        <dbReference type="Proteomes" id="UP000554766"/>
    </source>
</evidence>
<dbReference type="RefSeq" id="WP_011901318.1">
    <property type="nucleotide sequence ID" value="NZ_JAAVJF010000005.1"/>
</dbReference>
<evidence type="ECO:0000313" key="1">
    <source>
        <dbReference type="EMBL" id="NYR16217.1"/>
    </source>
</evidence>
<dbReference type="GeneID" id="5055987"/>
<organism evidence="1 2">
    <name type="scientific">Pyrobaculum arsenaticum</name>
    <dbReference type="NCBI Taxonomy" id="121277"/>
    <lineage>
        <taxon>Archaea</taxon>
        <taxon>Thermoproteota</taxon>
        <taxon>Thermoprotei</taxon>
        <taxon>Thermoproteales</taxon>
        <taxon>Thermoproteaceae</taxon>
        <taxon>Pyrobaculum</taxon>
    </lineage>
</organism>
<accession>A0A7L4PCR6</accession>
<dbReference type="EMBL" id="JAAVJF010000005">
    <property type="protein sequence ID" value="NYR16217.1"/>
    <property type="molecule type" value="Genomic_DNA"/>
</dbReference>
<dbReference type="OMA" id="EYYPRTG"/>